<dbReference type="AlphaFoldDB" id="A0A975WA07"/>
<protein>
    <submittedName>
        <fullName evidence="1">Group 4 capsule polysaccharide lipoprotein gfcB, YjbF</fullName>
    </submittedName>
</protein>
<reference evidence="1 2" key="1">
    <citation type="submission" date="2016-10" db="EMBL/GenBank/DDBJ databases">
        <authorList>
            <person name="Varghese N."/>
            <person name="Submissions S."/>
        </authorList>
    </citation>
    <scope>NUCLEOTIDE SEQUENCE [LARGE SCALE GENOMIC DNA]</scope>
    <source>
        <strain evidence="1 2">FF3</strain>
    </source>
</reference>
<sequence>MSVTEVQKHSRRLGLGTLVALGCATLLAACSGGEKLGSDTGTLVRNTLSSKLTGQQSAGPTRVTAEQASQAAAQATQPLVLIDFPRIESNALIAKIGANGPIDTYATASRQTVSLQNGLARGSRGLGGDLMSVSFGALPSLIANRRAGTIAREMRFLNGEDITVRYRFTCEVQVDGPSASVKGTTAMIETCRENDTWFIFNNKYHVDGRGRIVRSEQWFGNRLGMAKLQQLRF</sequence>
<name>A0A975WA07_9RHOB</name>
<dbReference type="InterPro" id="IPR021308">
    <property type="entry name" value="GfcB"/>
</dbReference>
<keyword evidence="1" id="KW-0449">Lipoprotein</keyword>
<evidence type="ECO:0000313" key="1">
    <source>
        <dbReference type="EMBL" id="SEJ47314.1"/>
    </source>
</evidence>
<proteinExistence type="predicted"/>
<dbReference type="Pfam" id="PF11102">
    <property type="entry name" value="YjbF"/>
    <property type="match status" value="1"/>
</dbReference>
<dbReference type="Proteomes" id="UP000182932">
    <property type="component" value="Unassembled WGS sequence"/>
</dbReference>
<keyword evidence="2" id="KW-1185">Reference proteome</keyword>
<dbReference type="EMBL" id="FNYY01000006">
    <property type="protein sequence ID" value="SEJ47314.1"/>
    <property type="molecule type" value="Genomic_DNA"/>
</dbReference>
<comment type="caution">
    <text evidence="1">The sequence shown here is derived from an EMBL/GenBank/DDBJ whole genome shotgun (WGS) entry which is preliminary data.</text>
</comment>
<evidence type="ECO:0000313" key="2">
    <source>
        <dbReference type="Proteomes" id="UP000182932"/>
    </source>
</evidence>
<dbReference type="Gene3D" id="2.40.360.10">
    <property type="entry name" value="YmcC-like"/>
    <property type="match status" value="1"/>
</dbReference>
<accession>A0A975WA07</accession>
<dbReference type="RefSeq" id="WP_074836518.1">
    <property type="nucleotide sequence ID" value="NZ_CBDCHJ010000005.1"/>
</dbReference>
<organism evidence="1 2">
    <name type="scientific">Marinovum algicola</name>
    <dbReference type="NCBI Taxonomy" id="42444"/>
    <lineage>
        <taxon>Bacteria</taxon>
        <taxon>Pseudomonadati</taxon>
        <taxon>Pseudomonadota</taxon>
        <taxon>Alphaproteobacteria</taxon>
        <taxon>Rhodobacterales</taxon>
        <taxon>Roseobacteraceae</taxon>
        <taxon>Marinovum</taxon>
    </lineage>
</organism>
<dbReference type="InterPro" id="IPR023373">
    <property type="entry name" value="YmcC_sf"/>
</dbReference>
<dbReference type="SUPFAM" id="SSF159270">
    <property type="entry name" value="YmcC-like"/>
    <property type="match status" value="1"/>
</dbReference>
<gene>
    <name evidence="1" type="ORF">SAMN04487940_106101</name>
</gene>